<feature type="region of interest" description="Disordered" evidence="5">
    <location>
        <begin position="1"/>
        <end position="104"/>
    </location>
</feature>
<dbReference type="InterPro" id="IPR001202">
    <property type="entry name" value="WW_dom"/>
</dbReference>
<dbReference type="SUPFAM" id="SSF51045">
    <property type="entry name" value="WW domain"/>
    <property type="match status" value="13"/>
</dbReference>
<dbReference type="Pfam" id="PF00397">
    <property type="entry name" value="WW"/>
    <property type="match status" value="12"/>
</dbReference>
<feature type="domain" description="WW" evidence="6">
    <location>
        <begin position="1238"/>
        <end position="1272"/>
    </location>
</feature>
<feature type="compositionally biased region" description="Polar residues" evidence="5">
    <location>
        <begin position="1775"/>
        <end position="1785"/>
    </location>
</feature>
<dbReference type="InParanoid" id="A0A1Z5JYB4"/>
<comment type="subcellular location">
    <subcellularLocation>
        <location evidence="1">Endoplasmic reticulum</location>
    </subcellularLocation>
</comment>
<feature type="domain" description="WW" evidence="6">
    <location>
        <begin position="1182"/>
        <end position="1216"/>
    </location>
</feature>
<feature type="region of interest" description="Disordered" evidence="5">
    <location>
        <begin position="456"/>
        <end position="484"/>
    </location>
</feature>
<keyword evidence="2" id="KW-0813">Transport</keyword>
<evidence type="ECO:0000256" key="3">
    <source>
        <dbReference type="ARBA" id="ARBA00022824"/>
    </source>
</evidence>
<feature type="compositionally biased region" description="Basic and acidic residues" evidence="5">
    <location>
        <begin position="1032"/>
        <end position="1063"/>
    </location>
</feature>
<comment type="caution">
    <text evidence="7">The sequence shown here is derived from an EMBL/GenBank/DDBJ whole genome shotgun (WGS) entry which is preliminary data.</text>
</comment>
<feature type="compositionally biased region" description="Basic and acidic residues" evidence="5">
    <location>
        <begin position="1090"/>
        <end position="1102"/>
    </location>
</feature>
<feature type="region of interest" description="Disordered" evidence="5">
    <location>
        <begin position="1904"/>
        <end position="2003"/>
    </location>
</feature>
<dbReference type="Gene3D" id="1.25.40.1030">
    <property type="match status" value="1"/>
</dbReference>
<dbReference type="CDD" id="cd00201">
    <property type="entry name" value="WW"/>
    <property type="match status" value="11"/>
</dbReference>
<feature type="domain" description="WW" evidence="6">
    <location>
        <begin position="702"/>
        <end position="736"/>
    </location>
</feature>
<feature type="domain" description="WW" evidence="6">
    <location>
        <begin position="830"/>
        <end position="858"/>
    </location>
</feature>
<proteinExistence type="predicted"/>
<name>A0A1Z5JYB4_FISSO</name>
<keyword evidence="3" id="KW-0256">Endoplasmic reticulum</keyword>
<dbReference type="Proteomes" id="UP000198406">
    <property type="component" value="Unassembled WGS sequence"/>
</dbReference>
<reference evidence="7 8" key="1">
    <citation type="journal article" date="2015" name="Plant Cell">
        <title>Oil accumulation by the oleaginous diatom Fistulifera solaris as revealed by the genome and transcriptome.</title>
        <authorList>
            <person name="Tanaka T."/>
            <person name="Maeda Y."/>
            <person name="Veluchamy A."/>
            <person name="Tanaka M."/>
            <person name="Abida H."/>
            <person name="Marechal E."/>
            <person name="Bowler C."/>
            <person name="Muto M."/>
            <person name="Sunaga Y."/>
            <person name="Tanaka M."/>
            <person name="Yoshino T."/>
            <person name="Taniguchi T."/>
            <person name="Fukuda Y."/>
            <person name="Nemoto M."/>
            <person name="Matsumoto M."/>
            <person name="Wong P.S."/>
            <person name="Aburatani S."/>
            <person name="Fujibuchi W."/>
        </authorList>
    </citation>
    <scope>NUCLEOTIDE SEQUENCE [LARGE SCALE GENOMIC DNA]</scope>
    <source>
        <strain evidence="7 8">JPCC DA0580</strain>
    </source>
</reference>
<feature type="domain" description="WW" evidence="6">
    <location>
        <begin position="286"/>
        <end position="320"/>
    </location>
</feature>
<feature type="region of interest" description="Disordered" evidence="5">
    <location>
        <begin position="321"/>
        <end position="401"/>
    </location>
</feature>
<dbReference type="GO" id="GO:0005783">
    <property type="term" value="C:endoplasmic reticulum"/>
    <property type="evidence" value="ECO:0007669"/>
    <property type="project" value="UniProtKB-SubCell"/>
</dbReference>
<feature type="domain" description="WW" evidence="6">
    <location>
        <begin position="555"/>
        <end position="589"/>
    </location>
</feature>
<dbReference type="OrthoDB" id="49495at2759"/>
<organism evidence="7 8">
    <name type="scientific">Fistulifera solaris</name>
    <name type="common">Oleaginous diatom</name>
    <dbReference type="NCBI Taxonomy" id="1519565"/>
    <lineage>
        <taxon>Eukaryota</taxon>
        <taxon>Sar</taxon>
        <taxon>Stramenopiles</taxon>
        <taxon>Ochrophyta</taxon>
        <taxon>Bacillariophyta</taxon>
        <taxon>Bacillariophyceae</taxon>
        <taxon>Bacillariophycidae</taxon>
        <taxon>Naviculales</taxon>
        <taxon>Naviculaceae</taxon>
        <taxon>Fistulifera</taxon>
    </lineage>
</organism>
<feature type="compositionally biased region" description="Low complexity" evidence="5">
    <location>
        <begin position="86"/>
        <end position="100"/>
    </location>
</feature>
<feature type="compositionally biased region" description="Basic and acidic residues" evidence="5">
    <location>
        <begin position="1743"/>
        <end position="1754"/>
    </location>
</feature>
<feature type="compositionally biased region" description="Basic and acidic residues" evidence="5">
    <location>
        <begin position="1825"/>
        <end position="1841"/>
    </location>
</feature>
<feature type="compositionally biased region" description="Polar residues" evidence="5">
    <location>
        <begin position="1792"/>
        <end position="1809"/>
    </location>
</feature>
<gene>
    <name evidence="7" type="ORF">FisN_8Hh246</name>
</gene>
<feature type="region of interest" description="Disordered" evidence="5">
    <location>
        <begin position="1727"/>
        <end position="1864"/>
    </location>
</feature>
<dbReference type="InterPro" id="IPR024298">
    <property type="entry name" value="Sec16_Sec23-bd"/>
</dbReference>
<feature type="domain" description="WW" evidence="6">
    <location>
        <begin position="915"/>
        <end position="949"/>
    </location>
</feature>
<feature type="region of interest" description="Disordered" evidence="5">
    <location>
        <begin position="1003"/>
        <end position="1119"/>
    </location>
</feature>
<feature type="compositionally biased region" description="Polar residues" evidence="5">
    <location>
        <begin position="366"/>
        <end position="391"/>
    </location>
</feature>
<accession>A0A1Z5JYB4</accession>
<dbReference type="PANTHER" id="PTHR47852">
    <property type="entry name" value="OS06G0298400 PROTEIN"/>
    <property type="match status" value="1"/>
</dbReference>
<dbReference type="SMART" id="SM00456">
    <property type="entry name" value="WW"/>
    <property type="match status" value="13"/>
</dbReference>
<keyword evidence="8" id="KW-1185">Reference proteome</keyword>
<dbReference type="PROSITE" id="PS01159">
    <property type="entry name" value="WW_DOMAIN_1"/>
    <property type="match status" value="9"/>
</dbReference>
<feature type="domain" description="WW" evidence="6">
    <location>
        <begin position="980"/>
        <end position="1014"/>
    </location>
</feature>
<feature type="domain" description="WW" evidence="6">
    <location>
        <begin position="99"/>
        <end position="133"/>
    </location>
</feature>
<feature type="compositionally biased region" description="Polar residues" evidence="5">
    <location>
        <begin position="19"/>
        <end position="28"/>
    </location>
</feature>
<evidence type="ECO:0000313" key="7">
    <source>
        <dbReference type="EMBL" id="GAX19023.1"/>
    </source>
</evidence>
<feature type="domain" description="WW" evidence="6">
    <location>
        <begin position="506"/>
        <end position="539"/>
    </location>
</feature>
<feature type="region of interest" description="Disordered" evidence="5">
    <location>
        <begin position="1219"/>
        <end position="1244"/>
    </location>
</feature>
<feature type="domain" description="WW" evidence="6">
    <location>
        <begin position="643"/>
        <end position="677"/>
    </location>
</feature>
<evidence type="ECO:0000259" key="6">
    <source>
        <dbReference type="PROSITE" id="PS50020"/>
    </source>
</evidence>
<feature type="region of interest" description="Disordered" evidence="5">
    <location>
        <begin position="848"/>
        <end position="882"/>
    </location>
</feature>
<dbReference type="PROSITE" id="PS50020">
    <property type="entry name" value="WW_DOMAIN_2"/>
    <property type="match status" value="13"/>
</dbReference>
<dbReference type="Gene3D" id="2.20.70.10">
    <property type="match status" value="13"/>
</dbReference>
<evidence type="ECO:0000256" key="4">
    <source>
        <dbReference type="ARBA" id="ARBA00022892"/>
    </source>
</evidence>
<dbReference type="InterPro" id="IPR036020">
    <property type="entry name" value="WW_dom_sf"/>
</dbReference>
<dbReference type="GO" id="GO:0016192">
    <property type="term" value="P:vesicle-mediated transport"/>
    <property type="evidence" value="ECO:0007669"/>
    <property type="project" value="UniProtKB-KW"/>
</dbReference>
<keyword evidence="4" id="KW-0931">ER-Golgi transport</keyword>
<dbReference type="PANTHER" id="PTHR47852:SF2">
    <property type="entry name" value="WW DOMAIN-CONTAINING PROTEIN"/>
    <property type="match status" value="1"/>
</dbReference>
<evidence type="ECO:0000313" key="8">
    <source>
        <dbReference type="Proteomes" id="UP000198406"/>
    </source>
</evidence>
<evidence type="ECO:0000256" key="5">
    <source>
        <dbReference type="SAM" id="MobiDB-lite"/>
    </source>
</evidence>
<dbReference type="Pfam" id="PF12931">
    <property type="entry name" value="TPR_Sec16"/>
    <property type="match status" value="1"/>
</dbReference>
<evidence type="ECO:0000256" key="1">
    <source>
        <dbReference type="ARBA" id="ARBA00004240"/>
    </source>
</evidence>
<protein>
    <recommendedName>
        <fullName evidence="6">WW domain-containing protein</fullName>
    </recommendedName>
</protein>
<feature type="domain" description="WW" evidence="6">
    <location>
        <begin position="173"/>
        <end position="202"/>
    </location>
</feature>
<evidence type="ECO:0000256" key="2">
    <source>
        <dbReference type="ARBA" id="ARBA00022448"/>
    </source>
</evidence>
<dbReference type="EMBL" id="BDSP01000133">
    <property type="protein sequence ID" value="GAX19023.1"/>
    <property type="molecule type" value="Genomic_DNA"/>
</dbReference>
<feature type="compositionally biased region" description="Polar residues" evidence="5">
    <location>
        <begin position="861"/>
        <end position="874"/>
    </location>
</feature>
<feature type="domain" description="WW" evidence="6">
    <location>
        <begin position="394"/>
        <end position="428"/>
    </location>
</feature>
<sequence length="2003" mass="219646">MQGDRYPATPMALKPPQSPVSVDSSRASGPTAGFHTAKPRSANRFKLPPGRGVPTTSRNTPSPLPVSHAPSSMKPRFATPQTSHVISRSRSNSITSTSSSIGGGWSKQIDSASGKVYYFHAEKGITQWDAPVDVSQPLPAVVAVDSLVESHGTLVVQQQEPETSSNTVVEMQGWQQLTDQASGKPYYYNAATGESRWEKPVQLDTLENDRQHMGEQTSGIIDPPTTSVEVSERSDIAEYQQDFEVPSEGILPTEVECAQQIAIPEESHGTVVEQSQSLVQSNSGSADEMQGWQQLTDEASGLPYYYNAVTGESQWEKPLQLDIPDNDTTYPNEPISDAMDQPTAAAEVSERSDAAELLSTDMEVETSPQLITSESQGTIVEQNDTLPQKSSDSVDEKQGWQQLTDKASGKLYYYNAATGESQWEKPLQLDNLESEQQHANEPTSDVLDQPQTAVEFGERSETPENQYDVPNDLNNSPEDAHPMAMPSTVTLEDEDLVARGTNEFTDDLPKGWRTATDPSAGTYYLNGMTGETSWEFPKAAESSRGEELTDTPTNPVLPEGWTQIVDPTSGSCYFYNEETGETSWDFPASGISNGIISQEKDSIENDVIHFENDDVNSVLSGSQKPHTQDDDGLVIEEKDDTGRVIPPGWAKVEDETTLETYFYNEITGETAWTLPSENVPVNDELQAALDSITNETLDEASGPLADGWSRKIDQSSGQVYYCNDITGESSWNAPPVAAMTLEGETCAMDNDEPSTDDRVDTDAHDVRLSSEHQNIQETSDTMNVQASSTEKEIAGIATSVIEEHATANPVLTTDHETHNFHDPSSDIDCWEKLKDESTGNHYYLNTATGEATWDPPERMSKNMSEGESAGNSENVEIEPTQKPGIDNSPSLMENESFPFAPPLTLQSSEITTSAHPLPAGWEMLIDPGSGDSYYYNEERGETSWELPIATREELTFPANETLLNSGSFAKPDSTEPECSLSLAAGWVSVEDPSSGDVYFYNKQTGETSWEPPSGTERPVVTATGDEASQTSFDKKEPSHVHDSSGELRLSGEMEDLPHGRRSDSQVLNEPEIGRVYDGDATYSTVSASSTKKETSTSHHIDSRQTNSISSDRQKEKDESNVKKVLLEEELQRNANGVEFSTLNEASSEGVVNDRNLSVVTKTVTSSNTEVELNKTSQSQVILPPLHGWEQIVDESSGNAYFLNKNTGETSWELPVVLTSTDGSVQPGRDLRNPSTSGDSLPSGWEKLFDTTSGRPYYYNSVQNTTSWDPPSDSSDDWIKVAHPTPSESSAESLKSARDSHLVGRRGPVACFGFGGRVCVSNSPPGTIAVHSVSSLLTSHVIMVTERTKREAGFSGPLIATENQNVMAYFERKAQKQSDLIWNLCLIASHSRGCLRSDDRVNELNRPEPAIVDLLLTNTNENETSEAEVLVEKQMVTNFNGLEEIQFLLLQGKREEAIECALANEQFALAFLVASMCSRATYFEVAKSYTESVLCKGSPLHTAAELFCSELQIPELRMGVNPAIWSDNNINLKHTWKKHLAAIISNRTAGWDDLAIALGDRLKELGEVVPAHVCYMVCGCSFSPPARKNAKFSLLGCEVDVAELLLLTNDSVESFCRAEAYEWAKRRGNRNAAIQCIQGFKLQYALLLSDLGLVEEAKMYIASIKECLDFNEAMDLKRESLHPLTVSIMTADRPGILHQVLELESRYAGTSVYNLKIREGFYRDSLSVTHDASPEPATRNLTVDGRKKVNDETKKRLSSPAMLRKNLHEEDGSLDKVSTSKETLSKVQPPLPSITNATTKKTSDKSANVTKNEKFIPPTLATPERTTIDDKPHLSDHAETSKRKISKPEQAPRSAPPNLQSPSFGFMNKIKDRIIKWQNPDAHIANPGEEMQAYYDKERKVWVFPGEDPDEVAKPIGPPPSMSTPSANQAPPPPSNDPLAAMMAPPQRAPSALRGRPPLTPSPASLPPYTPLAASATSNQSPPQFMVFKPVTKPVIENQEDEST</sequence>
<feature type="compositionally biased region" description="Pro residues" evidence="5">
    <location>
        <begin position="1957"/>
        <end position="1969"/>
    </location>
</feature>